<evidence type="ECO:0000256" key="2">
    <source>
        <dbReference type="ARBA" id="ARBA00004752"/>
    </source>
</evidence>
<evidence type="ECO:0000256" key="18">
    <source>
        <dbReference type="SAM" id="SignalP"/>
    </source>
</evidence>
<dbReference type="Pfam" id="PF00768">
    <property type="entry name" value="Peptidase_S11"/>
    <property type="match status" value="1"/>
</dbReference>
<accession>A0A1M5W467</accession>
<dbReference type="OrthoDB" id="9791132at2"/>
<gene>
    <name evidence="20" type="ORF">SAMN02746098_01449</name>
</gene>
<dbReference type="PRINTS" id="PR00725">
    <property type="entry name" value="DADACBPTASE1"/>
</dbReference>
<feature type="region of interest" description="Disordered" evidence="16">
    <location>
        <begin position="407"/>
        <end position="439"/>
    </location>
</feature>
<feature type="chain" id="PRO_5012229195" description="serine-type D-Ala-D-Ala carboxypeptidase" evidence="18">
    <location>
        <begin position="24"/>
        <end position="439"/>
    </location>
</feature>
<keyword evidence="17" id="KW-0472">Membrane</keyword>
<feature type="active site" description="Proton acceptor" evidence="13">
    <location>
        <position position="63"/>
    </location>
</feature>
<evidence type="ECO:0000256" key="8">
    <source>
        <dbReference type="ARBA" id="ARBA00022801"/>
    </source>
</evidence>
<evidence type="ECO:0000259" key="19">
    <source>
        <dbReference type="SMART" id="SM00936"/>
    </source>
</evidence>
<dbReference type="InterPro" id="IPR012907">
    <property type="entry name" value="Peptidase_S11_C"/>
</dbReference>
<dbReference type="GO" id="GO:0009002">
    <property type="term" value="F:serine-type D-Ala-D-Ala carboxypeptidase activity"/>
    <property type="evidence" value="ECO:0007669"/>
    <property type="project" value="UniProtKB-EC"/>
</dbReference>
<dbReference type="EC" id="3.4.16.4" evidence="4"/>
<feature type="compositionally biased region" description="Polar residues" evidence="16">
    <location>
        <begin position="426"/>
        <end position="439"/>
    </location>
</feature>
<dbReference type="UniPathway" id="UPA00219"/>
<dbReference type="AlphaFoldDB" id="A0A1M5W467"/>
<evidence type="ECO:0000256" key="12">
    <source>
        <dbReference type="ARBA" id="ARBA00034000"/>
    </source>
</evidence>
<dbReference type="Proteomes" id="UP000183954">
    <property type="component" value="Unassembled WGS sequence"/>
</dbReference>
<evidence type="ECO:0000256" key="3">
    <source>
        <dbReference type="ARBA" id="ARBA00007164"/>
    </source>
</evidence>
<dbReference type="SUPFAM" id="SSF69189">
    <property type="entry name" value="Penicillin-binding protein associated domain"/>
    <property type="match status" value="1"/>
</dbReference>
<keyword evidence="21" id="KW-1185">Reference proteome</keyword>
<evidence type="ECO:0000256" key="15">
    <source>
        <dbReference type="RuleBase" id="RU004016"/>
    </source>
</evidence>
<evidence type="ECO:0000256" key="9">
    <source>
        <dbReference type="ARBA" id="ARBA00022960"/>
    </source>
</evidence>
<dbReference type="Pfam" id="PF07943">
    <property type="entry name" value="PBP5_C"/>
    <property type="match status" value="1"/>
</dbReference>
<comment type="similarity">
    <text evidence="3 15">Belongs to the peptidase S11 family.</text>
</comment>
<dbReference type="GO" id="GO:0009252">
    <property type="term" value="P:peptidoglycan biosynthetic process"/>
    <property type="evidence" value="ECO:0007669"/>
    <property type="project" value="UniProtKB-UniPathway"/>
</dbReference>
<evidence type="ECO:0000256" key="13">
    <source>
        <dbReference type="PIRSR" id="PIRSR618044-1"/>
    </source>
</evidence>
<feature type="active site" description="Acyl-ester intermediate" evidence="13">
    <location>
        <position position="60"/>
    </location>
</feature>
<feature type="transmembrane region" description="Helical" evidence="17">
    <location>
        <begin position="374"/>
        <end position="396"/>
    </location>
</feature>
<keyword evidence="17" id="KW-1133">Transmembrane helix</keyword>
<comment type="function">
    <text evidence="1">Removes C-terminal D-alanyl residues from sugar-peptide cell wall precursors.</text>
</comment>
<keyword evidence="6" id="KW-0645">Protease</keyword>
<organism evidence="20 21">
    <name type="scientific">Desulfosporosinus lacus DSM 15449</name>
    <dbReference type="NCBI Taxonomy" id="1121420"/>
    <lineage>
        <taxon>Bacteria</taxon>
        <taxon>Bacillati</taxon>
        <taxon>Bacillota</taxon>
        <taxon>Clostridia</taxon>
        <taxon>Eubacteriales</taxon>
        <taxon>Desulfitobacteriaceae</taxon>
        <taxon>Desulfosporosinus</taxon>
    </lineage>
</organism>
<name>A0A1M5W467_9FIRM</name>
<feature type="active site" evidence="13">
    <location>
        <position position="118"/>
    </location>
</feature>
<evidence type="ECO:0000256" key="4">
    <source>
        <dbReference type="ARBA" id="ARBA00012448"/>
    </source>
</evidence>
<comment type="pathway">
    <text evidence="2">Cell wall biogenesis; peptidoglycan biosynthesis.</text>
</comment>
<dbReference type="InterPro" id="IPR001967">
    <property type="entry name" value="Peptidase_S11_N"/>
</dbReference>
<feature type="domain" description="Peptidase S11 D-Ala-D-Ala carboxypeptidase A C-terminal" evidence="19">
    <location>
        <begin position="274"/>
        <end position="363"/>
    </location>
</feature>
<evidence type="ECO:0000256" key="17">
    <source>
        <dbReference type="SAM" id="Phobius"/>
    </source>
</evidence>
<dbReference type="SUPFAM" id="SSF56601">
    <property type="entry name" value="beta-lactamase/transpeptidase-like"/>
    <property type="match status" value="1"/>
</dbReference>
<dbReference type="STRING" id="1121420.SAMN02746098_01449"/>
<dbReference type="SMART" id="SM00936">
    <property type="entry name" value="PBP5_C"/>
    <property type="match status" value="1"/>
</dbReference>
<keyword evidence="5 20" id="KW-0121">Carboxypeptidase</keyword>
<evidence type="ECO:0000313" key="20">
    <source>
        <dbReference type="EMBL" id="SHH82312.1"/>
    </source>
</evidence>
<keyword evidence="10" id="KW-0573">Peptidoglycan synthesis</keyword>
<keyword evidence="7 18" id="KW-0732">Signal</keyword>
<evidence type="ECO:0000256" key="16">
    <source>
        <dbReference type="SAM" id="MobiDB-lite"/>
    </source>
</evidence>
<evidence type="ECO:0000256" key="14">
    <source>
        <dbReference type="PIRSR" id="PIRSR618044-2"/>
    </source>
</evidence>
<keyword evidence="17" id="KW-0812">Transmembrane</keyword>
<dbReference type="GO" id="GO:0071555">
    <property type="term" value="P:cell wall organization"/>
    <property type="evidence" value="ECO:0007669"/>
    <property type="project" value="UniProtKB-KW"/>
</dbReference>
<feature type="binding site" evidence="14">
    <location>
        <position position="225"/>
    </location>
    <ligand>
        <name>substrate</name>
    </ligand>
</feature>
<keyword evidence="8" id="KW-0378">Hydrolase</keyword>
<evidence type="ECO:0000256" key="11">
    <source>
        <dbReference type="ARBA" id="ARBA00023316"/>
    </source>
</evidence>
<evidence type="ECO:0000313" key="21">
    <source>
        <dbReference type="Proteomes" id="UP000183954"/>
    </source>
</evidence>
<evidence type="ECO:0000256" key="5">
    <source>
        <dbReference type="ARBA" id="ARBA00022645"/>
    </source>
</evidence>
<sequence length="439" mass="48566">MKFISALILSFSIMLSFTPIAYAENSLPPDVRGEGAYLIDVMSGQAIFMENPDEQLAPASTTKIMTGLLAVENGNFDDIVTASDTMLNNKLVYGTQIYLEPEEKLAFKDLLYATLLNSANDAAVALAEHVGKDLPHFVEMMNQRAIEIGASQTHFVNPTGLTETGHLTTPHDLALIARAAYQNPIFAEFVRTKTQPISRSKPDVPVLMVNQNKLLWRDAAIDGIKLGYTEAAKNCLVASATKDGRHLIGVILKSPGSEIYTDMQKMFEYGFTQFDTKTFKPAGTAISSISVNDQPVDLIIDRPIYMTQKVNEQQEMLNLRVSPLSDSQLTSVEEGQAVAQVEILDGDTHLDTFPLVASRSVQPDPGKKTLGSPFSTWIVGTILLSGVFFLIVSLNNKRNKTRYWRRQVRRSRRENHSELPQLKLNIKTSVGESTPTKVE</sequence>
<evidence type="ECO:0000256" key="6">
    <source>
        <dbReference type="ARBA" id="ARBA00022670"/>
    </source>
</evidence>
<feature type="signal peptide" evidence="18">
    <location>
        <begin position="1"/>
        <end position="23"/>
    </location>
</feature>
<reference evidence="21" key="1">
    <citation type="submission" date="2016-11" db="EMBL/GenBank/DDBJ databases">
        <authorList>
            <person name="Varghese N."/>
            <person name="Submissions S."/>
        </authorList>
    </citation>
    <scope>NUCLEOTIDE SEQUENCE [LARGE SCALE GENOMIC DNA]</scope>
    <source>
        <strain evidence="21">DSM 15449</strain>
    </source>
</reference>
<dbReference type="InterPro" id="IPR015956">
    <property type="entry name" value="Peniciliin-bd_prot_C_sf"/>
</dbReference>
<comment type="catalytic activity">
    <reaction evidence="12">
        <text>Preferential cleavage: (Ac)2-L-Lys-D-Ala-|-D-Ala. Also transpeptidation of peptidyl-alanyl moieties that are N-acyl substituents of D-alanine.</text>
        <dbReference type="EC" id="3.4.16.4"/>
    </reaction>
</comment>
<evidence type="ECO:0000256" key="1">
    <source>
        <dbReference type="ARBA" id="ARBA00003217"/>
    </source>
</evidence>
<dbReference type="GO" id="GO:0006508">
    <property type="term" value="P:proteolysis"/>
    <property type="evidence" value="ECO:0007669"/>
    <property type="project" value="UniProtKB-KW"/>
</dbReference>
<keyword evidence="11" id="KW-0961">Cell wall biogenesis/degradation</keyword>
<evidence type="ECO:0000256" key="10">
    <source>
        <dbReference type="ARBA" id="ARBA00022984"/>
    </source>
</evidence>
<proteinExistence type="inferred from homology"/>
<dbReference type="RefSeq" id="WP_084110199.1">
    <property type="nucleotide sequence ID" value="NZ_FQXJ01000005.1"/>
</dbReference>
<dbReference type="GO" id="GO:0008360">
    <property type="term" value="P:regulation of cell shape"/>
    <property type="evidence" value="ECO:0007669"/>
    <property type="project" value="UniProtKB-KW"/>
</dbReference>
<dbReference type="EMBL" id="FQXJ01000005">
    <property type="protein sequence ID" value="SHH82312.1"/>
    <property type="molecule type" value="Genomic_DNA"/>
</dbReference>
<dbReference type="InterPro" id="IPR018044">
    <property type="entry name" value="Peptidase_S11"/>
</dbReference>
<dbReference type="Gene3D" id="3.40.710.10">
    <property type="entry name" value="DD-peptidase/beta-lactamase superfamily"/>
    <property type="match status" value="1"/>
</dbReference>
<dbReference type="PANTHER" id="PTHR21581:SF6">
    <property type="entry name" value="TRAFFICKING PROTEIN PARTICLE COMPLEX SUBUNIT 12"/>
    <property type="match status" value="1"/>
</dbReference>
<evidence type="ECO:0000256" key="7">
    <source>
        <dbReference type="ARBA" id="ARBA00022729"/>
    </source>
</evidence>
<keyword evidence="9" id="KW-0133">Cell shape</keyword>
<dbReference type="PANTHER" id="PTHR21581">
    <property type="entry name" value="D-ALANYL-D-ALANINE CARBOXYPEPTIDASE"/>
    <property type="match status" value="1"/>
</dbReference>
<dbReference type="InterPro" id="IPR012338">
    <property type="entry name" value="Beta-lactam/transpept-like"/>
</dbReference>
<protein>
    <recommendedName>
        <fullName evidence="4">serine-type D-Ala-D-Ala carboxypeptidase</fullName>
        <ecNumber evidence="4">3.4.16.4</ecNumber>
    </recommendedName>
</protein>